<keyword evidence="10" id="KW-1185">Reference proteome</keyword>
<dbReference type="Pfam" id="PF12838">
    <property type="entry name" value="Fer4_7"/>
    <property type="match status" value="1"/>
</dbReference>
<keyword evidence="4" id="KW-0249">Electron transport</keyword>
<evidence type="ECO:0000259" key="8">
    <source>
        <dbReference type="PROSITE" id="PS51379"/>
    </source>
</evidence>
<dbReference type="Proteomes" id="UP000183104">
    <property type="component" value="Unassembled WGS sequence"/>
</dbReference>
<evidence type="ECO:0000256" key="1">
    <source>
        <dbReference type="ARBA" id="ARBA00022448"/>
    </source>
</evidence>
<keyword evidence="7" id="KW-1133">Transmembrane helix</keyword>
<keyword evidence="6" id="KW-0411">Iron-sulfur</keyword>
<dbReference type="GO" id="GO:0051539">
    <property type="term" value="F:4 iron, 4 sulfur cluster binding"/>
    <property type="evidence" value="ECO:0007669"/>
    <property type="project" value="UniProtKB-KW"/>
</dbReference>
<feature type="domain" description="4Fe-4S ferredoxin-type" evidence="8">
    <location>
        <begin position="285"/>
        <end position="315"/>
    </location>
</feature>
<dbReference type="InterPro" id="IPR017896">
    <property type="entry name" value="4Fe4S_Fe-S-bd"/>
</dbReference>
<accession>A0A0P9CMJ4</accession>
<keyword evidence="3" id="KW-0479">Metal-binding</keyword>
<dbReference type="PANTHER" id="PTHR30176">
    <property type="entry name" value="FERREDOXIN-TYPE PROTEIN NAPH"/>
    <property type="match status" value="1"/>
</dbReference>
<dbReference type="InterPro" id="IPR051684">
    <property type="entry name" value="Electron_Trans/Redox"/>
</dbReference>
<evidence type="ECO:0000313" key="10">
    <source>
        <dbReference type="Proteomes" id="UP000183104"/>
    </source>
</evidence>
<keyword evidence="7" id="KW-0472">Membrane</keyword>
<dbReference type="Gene3D" id="3.30.70.3270">
    <property type="match status" value="1"/>
</dbReference>
<evidence type="ECO:0000256" key="3">
    <source>
        <dbReference type="ARBA" id="ARBA00022723"/>
    </source>
</evidence>
<evidence type="ECO:0000256" key="7">
    <source>
        <dbReference type="SAM" id="Phobius"/>
    </source>
</evidence>
<dbReference type="PROSITE" id="PS00198">
    <property type="entry name" value="4FE4S_FER_1"/>
    <property type="match status" value="1"/>
</dbReference>
<keyword evidence="2" id="KW-0004">4Fe-4S</keyword>
<keyword evidence="5" id="KW-0408">Iron</keyword>
<evidence type="ECO:0000256" key="5">
    <source>
        <dbReference type="ARBA" id="ARBA00023004"/>
    </source>
</evidence>
<dbReference type="GO" id="GO:0005886">
    <property type="term" value="C:plasma membrane"/>
    <property type="evidence" value="ECO:0007669"/>
    <property type="project" value="TreeGrafter"/>
</dbReference>
<evidence type="ECO:0000256" key="6">
    <source>
        <dbReference type="ARBA" id="ARBA00023014"/>
    </source>
</evidence>
<dbReference type="Pfam" id="PF12801">
    <property type="entry name" value="Fer4_5"/>
    <property type="match status" value="2"/>
</dbReference>
<feature type="transmembrane region" description="Helical" evidence="7">
    <location>
        <begin position="209"/>
        <end position="230"/>
    </location>
</feature>
<dbReference type="AlphaFoldDB" id="A0A0P9CMJ4"/>
<dbReference type="GO" id="GO:0046872">
    <property type="term" value="F:metal ion binding"/>
    <property type="evidence" value="ECO:0007669"/>
    <property type="project" value="UniProtKB-KW"/>
</dbReference>
<feature type="transmembrane region" description="Helical" evidence="7">
    <location>
        <begin position="84"/>
        <end position="105"/>
    </location>
</feature>
<sequence length="356" mass="38593">MSRGEGILLRNLTVIRRLVQTLVVVFLLFGAGVVGPYAADKVSGAWPALTCAFDSQSGDYCALVPLQHQSTHRIGEAVVGGRDLATGALTMGLTLGTFLILFVLLNKAFCSWTCPLGYFQELLALLGQKVGLRQPEGLPAGAVHRTRPVKWIVLGLLVFGIPLLAGLGVSAGGFSNHAPYCEVCPSRFLTTLATADPSQIRVSLASPGAAFWTGSGLFLFGMMITLGMTLRQPFCRVCPMLALQAAFRRLGLLRLVKRPSSRCDKCGLCARACPMDIHEIQSSTRAGDATMADCTLCGRCVEMCPERDVLQLRYAGIKVFGADPVYFKARNRAQRRWEAASLVGWWRRRRAGEGRA</sequence>
<name>A0A0P9CMJ4_9GAMM</name>
<dbReference type="STRING" id="381306.AN478_09405"/>
<keyword evidence="7" id="KW-0812">Transmembrane</keyword>
<dbReference type="OrthoDB" id="6117400at2"/>
<proteinExistence type="predicted"/>
<dbReference type="EMBL" id="FMUN01000001">
    <property type="protein sequence ID" value="SCX80737.1"/>
    <property type="molecule type" value="Genomic_DNA"/>
</dbReference>
<dbReference type="RefSeq" id="WP_054966340.1">
    <property type="nucleotide sequence ID" value="NZ_FMUN01000001.1"/>
</dbReference>
<dbReference type="InterPro" id="IPR017900">
    <property type="entry name" value="4Fe4S_Fe_S_CS"/>
</dbReference>
<evidence type="ECO:0000313" key="9">
    <source>
        <dbReference type="EMBL" id="SCX80737.1"/>
    </source>
</evidence>
<feature type="transmembrane region" description="Helical" evidence="7">
    <location>
        <begin position="21"/>
        <end position="39"/>
    </location>
</feature>
<evidence type="ECO:0000256" key="4">
    <source>
        <dbReference type="ARBA" id="ARBA00022982"/>
    </source>
</evidence>
<reference evidence="10" key="1">
    <citation type="submission" date="2016-10" db="EMBL/GenBank/DDBJ databases">
        <authorList>
            <person name="Varghese N."/>
        </authorList>
    </citation>
    <scope>NUCLEOTIDE SEQUENCE [LARGE SCALE GENOMIC DNA]</scope>
    <source>
        <strain evidence="10">HL 19</strain>
    </source>
</reference>
<evidence type="ECO:0000256" key="2">
    <source>
        <dbReference type="ARBA" id="ARBA00022485"/>
    </source>
</evidence>
<gene>
    <name evidence="9" type="ORF">SAMN05661077_0523</name>
</gene>
<feature type="domain" description="4Fe-4S ferredoxin-type" evidence="8">
    <location>
        <begin position="253"/>
        <end position="283"/>
    </location>
</feature>
<keyword evidence="1" id="KW-0813">Transport</keyword>
<dbReference type="PANTHER" id="PTHR30176:SF3">
    <property type="entry name" value="FERREDOXIN-TYPE PROTEIN NAPH"/>
    <property type="match status" value="1"/>
</dbReference>
<dbReference type="PROSITE" id="PS51379">
    <property type="entry name" value="4FE4S_FER_2"/>
    <property type="match status" value="2"/>
</dbReference>
<protein>
    <submittedName>
        <fullName evidence="9">4Fe-4S binding domain-containing protein</fullName>
    </submittedName>
</protein>
<feature type="transmembrane region" description="Helical" evidence="7">
    <location>
        <begin position="151"/>
        <end position="169"/>
    </location>
</feature>
<dbReference type="SUPFAM" id="SSF54862">
    <property type="entry name" value="4Fe-4S ferredoxins"/>
    <property type="match status" value="1"/>
</dbReference>
<organism evidence="9 10">
    <name type="scientific">Thiohalorhabdus denitrificans</name>
    <dbReference type="NCBI Taxonomy" id="381306"/>
    <lineage>
        <taxon>Bacteria</taxon>
        <taxon>Pseudomonadati</taxon>
        <taxon>Pseudomonadota</taxon>
        <taxon>Gammaproteobacteria</taxon>
        <taxon>Thiohalorhabdales</taxon>
        <taxon>Thiohalorhabdaceae</taxon>
        <taxon>Thiohalorhabdus</taxon>
    </lineage>
</organism>